<feature type="transmembrane region" description="Helical" evidence="1">
    <location>
        <begin position="70"/>
        <end position="91"/>
    </location>
</feature>
<organism evidence="2 3">
    <name type="scientific">Gossypium stocksii</name>
    <dbReference type="NCBI Taxonomy" id="47602"/>
    <lineage>
        <taxon>Eukaryota</taxon>
        <taxon>Viridiplantae</taxon>
        <taxon>Streptophyta</taxon>
        <taxon>Embryophyta</taxon>
        <taxon>Tracheophyta</taxon>
        <taxon>Spermatophyta</taxon>
        <taxon>Magnoliopsida</taxon>
        <taxon>eudicotyledons</taxon>
        <taxon>Gunneridae</taxon>
        <taxon>Pentapetalae</taxon>
        <taxon>rosids</taxon>
        <taxon>malvids</taxon>
        <taxon>Malvales</taxon>
        <taxon>Malvaceae</taxon>
        <taxon>Malvoideae</taxon>
        <taxon>Gossypium</taxon>
    </lineage>
</organism>
<sequence length="107" mass="12329">MLEVGSCSNDLMSYYVRSCPVFARSVFRAFETKIPLISVIGIYLFASSMRTVMYGLGFQPARVAMMFPRLLLQVFLIVVIHYCCFCCFRCFNVRNPFWGPATTLRQL</sequence>
<evidence type="ECO:0000313" key="3">
    <source>
        <dbReference type="Proteomes" id="UP000828251"/>
    </source>
</evidence>
<evidence type="ECO:0000256" key="1">
    <source>
        <dbReference type="SAM" id="Phobius"/>
    </source>
</evidence>
<proteinExistence type="predicted"/>
<reference evidence="2 3" key="1">
    <citation type="journal article" date="2021" name="Plant Biotechnol. J.">
        <title>Multi-omics assisted identification of the key and species-specific regulatory components of drought-tolerant mechanisms in Gossypium stocksii.</title>
        <authorList>
            <person name="Yu D."/>
            <person name="Ke L."/>
            <person name="Zhang D."/>
            <person name="Wu Y."/>
            <person name="Sun Y."/>
            <person name="Mei J."/>
            <person name="Sun J."/>
            <person name="Sun Y."/>
        </authorList>
    </citation>
    <scope>NUCLEOTIDE SEQUENCE [LARGE SCALE GENOMIC DNA]</scope>
    <source>
        <strain evidence="3">cv. E1</strain>
        <tissue evidence="2">Leaf</tissue>
    </source>
</reference>
<gene>
    <name evidence="2" type="ORF">J1N35_016393</name>
</gene>
<keyword evidence="1" id="KW-0472">Membrane</keyword>
<accession>A0A9D3VK36</accession>
<comment type="caution">
    <text evidence="2">The sequence shown here is derived from an EMBL/GenBank/DDBJ whole genome shotgun (WGS) entry which is preliminary data.</text>
</comment>
<keyword evidence="1" id="KW-1133">Transmembrane helix</keyword>
<keyword evidence="3" id="KW-1185">Reference proteome</keyword>
<keyword evidence="1" id="KW-0812">Transmembrane</keyword>
<name>A0A9D3VK36_9ROSI</name>
<dbReference type="AlphaFoldDB" id="A0A9D3VK36"/>
<feature type="transmembrane region" description="Helical" evidence="1">
    <location>
        <begin position="34"/>
        <end position="58"/>
    </location>
</feature>
<dbReference type="Proteomes" id="UP000828251">
    <property type="component" value="Unassembled WGS sequence"/>
</dbReference>
<protein>
    <submittedName>
        <fullName evidence="2">Uncharacterized protein</fullName>
    </submittedName>
</protein>
<evidence type="ECO:0000313" key="2">
    <source>
        <dbReference type="EMBL" id="KAH1089136.1"/>
    </source>
</evidence>
<dbReference type="EMBL" id="JAIQCV010000006">
    <property type="protein sequence ID" value="KAH1089136.1"/>
    <property type="molecule type" value="Genomic_DNA"/>
</dbReference>